<dbReference type="CDD" id="cd20559">
    <property type="entry name" value="CYCLIN_ScCLN_like"/>
    <property type="match status" value="1"/>
</dbReference>
<feature type="region of interest" description="Disordered" evidence="6">
    <location>
        <begin position="359"/>
        <end position="426"/>
    </location>
</feature>
<evidence type="ECO:0000256" key="6">
    <source>
        <dbReference type="SAM" id="MobiDB-lite"/>
    </source>
</evidence>
<accession>A0AAF0J5W5</accession>
<comment type="similarity">
    <text evidence="1 5">Belongs to the cyclin family.</text>
</comment>
<dbReference type="InterPro" id="IPR039361">
    <property type="entry name" value="Cyclin"/>
</dbReference>
<dbReference type="EMBL" id="CP119877">
    <property type="protein sequence ID" value="WFD33869.1"/>
    <property type="molecule type" value="Genomic_DNA"/>
</dbReference>
<evidence type="ECO:0000259" key="7">
    <source>
        <dbReference type="SMART" id="SM00385"/>
    </source>
</evidence>
<dbReference type="GO" id="GO:0044843">
    <property type="term" value="P:cell cycle G1/S phase transition"/>
    <property type="evidence" value="ECO:0007669"/>
    <property type="project" value="UniProtKB-ARBA"/>
</dbReference>
<evidence type="ECO:0008006" key="11">
    <source>
        <dbReference type="Google" id="ProtNLM"/>
    </source>
</evidence>
<dbReference type="AlphaFoldDB" id="A0AAF0J5W5"/>
<feature type="domain" description="Cyclin-like" evidence="7">
    <location>
        <begin position="128"/>
        <end position="214"/>
    </location>
</feature>
<feature type="domain" description="Cyclin C-terminal" evidence="8">
    <location>
        <begin position="223"/>
        <end position="334"/>
    </location>
</feature>
<keyword evidence="2" id="KW-0132">Cell division</keyword>
<dbReference type="Pfam" id="PF02984">
    <property type="entry name" value="Cyclin_C"/>
    <property type="match status" value="1"/>
</dbReference>
<dbReference type="FunFam" id="1.10.472.10:FF:000010">
    <property type="entry name" value="G1/S-specific cyclin Cln1"/>
    <property type="match status" value="1"/>
</dbReference>
<dbReference type="InterPro" id="IPR006671">
    <property type="entry name" value="Cyclin_N"/>
</dbReference>
<dbReference type="GO" id="GO:0019887">
    <property type="term" value="F:protein kinase regulator activity"/>
    <property type="evidence" value="ECO:0007669"/>
    <property type="project" value="UniProtKB-ARBA"/>
</dbReference>
<dbReference type="InterPro" id="IPR048258">
    <property type="entry name" value="Cyclins_cyclin-box"/>
</dbReference>
<evidence type="ECO:0000256" key="1">
    <source>
        <dbReference type="ARBA" id="ARBA00008742"/>
    </source>
</evidence>
<dbReference type="SMART" id="SM01332">
    <property type="entry name" value="Cyclin_C"/>
    <property type="match status" value="1"/>
</dbReference>
<gene>
    <name evidence="9" type="ORF">MCUN1_000692</name>
</gene>
<feature type="region of interest" description="Disordered" evidence="6">
    <location>
        <begin position="452"/>
        <end position="472"/>
    </location>
</feature>
<evidence type="ECO:0000256" key="3">
    <source>
        <dbReference type="ARBA" id="ARBA00023127"/>
    </source>
</evidence>
<keyword evidence="4" id="KW-0131">Cell cycle</keyword>
<keyword evidence="10" id="KW-1185">Reference proteome</keyword>
<dbReference type="GO" id="GO:0051726">
    <property type="term" value="P:regulation of cell cycle"/>
    <property type="evidence" value="ECO:0007669"/>
    <property type="project" value="UniProtKB-ARBA"/>
</dbReference>
<dbReference type="InterPro" id="IPR036915">
    <property type="entry name" value="Cyclin-like_sf"/>
</dbReference>
<dbReference type="GO" id="GO:0051301">
    <property type="term" value="P:cell division"/>
    <property type="evidence" value="ECO:0007669"/>
    <property type="project" value="UniProtKB-KW"/>
</dbReference>
<dbReference type="Pfam" id="PF00134">
    <property type="entry name" value="Cyclin_N"/>
    <property type="match status" value="1"/>
</dbReference>
<proteinExistence type="inferred from homology"/>
<evidence type="ECO:0000313" key="9">
    <source>
        <dbReference type="EMBL" id="WFD33869.1"/>
    </source>
</evidence>
<dbReference type="Gene3D" id="1.10.472.10">
    <property type="entry name" value="Cyclin-like"/>
    <property type="match status" value="2"/>
</dbReference>
<protein>
    <recommendedName>
        <fullName evidence="11">Cyclin N-terminal domain-containing protein</fullName>
    </recommendedName>
</protein>
<evidence type="ECO:0000256" key="5">
    <source>
        <dbReference type="RuleBase" id="RU000383"/>
    </source>
</evidence>
<dbReference type="PANTHER" id="PTHR10177">
    <property type="entry name" value="CYCLINS"/>
    <property type="match status" value="1"/>
</dbReference>
<dbReference type="SMART" id="SM00385">
    <property type="entry name" value="CYCLIN"/>
    <property type="match status" value="2"/>
</dbReference>
<reference evidence="9" key="1">
    <citation type="submission" date="2023-03" db="EMBL/GenBank/DDBJ databases">
        <title>Mating type loci evolution in Malassezia.</title>
        <authorList>
            <person name="Coelho M.A."/>
        </authorList>
    </citation>
    <scope>NUCLEOTIDE SEQUENCE</scope>
    <source>
        <strain evidence="9">CBS 11721</strain>
    </source>
</reference>
<dbReference type="InterPro" id="IPR013763">
    <property type="entry name" value="Cyclin-like_dom"/>
</dbReference>
<evidence type="ECO:0000256" key="2">
    <source>
        <dbReference type="ARBA" id="ARBA00022618"/>
    </source>
</evidence>
<keyword evidence="3 5" id="KW-0195">Cyclin</keyword>
<dbReference type="SUPFAM" id="SSF47954">
    <property type="entry name" value="Cyclin-like"/>
    <property type="match status" value="2"/>
</dbReference>
<name>A0AAF0J5W5_9BASI</name>
<feature type="region of interest" description="Disordered" evidence="6">
    <location>
        <begin position="41"/>
        <end position="60"/>
    </location>
</feature>
<evidence type="ECO:0000259" key="8">
    <source>
        <dbReference type="SMART" id="SM01332"/>
    </source>
</evidence>
<feature type="compositionally biased region" description="Polar residues" evidence="6">
    <location>
        <begin position="367"/>
        <end position="383"/>
    </location>
</feature>
<feature type="compositionally biased region" description="Polar residues" evidence="6">
    <location>
        <begin position="399"/>
        <end position="414"/>
    </location>
</feature>
<feature type="domain" description="Cyclin-like" evidence="7">
    <location>
        <begin position="227"/>
        <end position="318"/>
    </location>
</feature>
<organism evidence="9 10">
    <name type="scientific">Malassezia cuniculi</name>
    <dbReference type="NCBI Taxonomy" id="948313"/>
    <lineage>
        <taxon>Eukaryota</taxon>
        <taxon>Fungi</taxon>
        <taxon>Dikarya</taxon>
        <taxon>Basidiomycota</taxon>
        <taxon>Ustilaginomycotina</taxon>
        <taxon>Malasseziomycetes</taxon>
        <taxon>Malasseziales</taxon>
        <taxon>Malasseziaceae</taxon>
        <taxon>Malassezia</taxon>
    </lineage>
</organism>
<evidence type="ECO:0000313" key="10">
    <source>
        <dbReference type="Proteomes" id="UP001219933"/>
    </source>
</evidence>
<evidence type="ECO:0000256" key="4">
    <source>
        <dbReference type="ARBA" id="ARBA00023306"/>
    </source>
</evidence>
<dbReference type="InterPro" id="IPR004367">
    <property type="entry name" value="Cyclin_C-dom"/>
</dbReference>
<dbReference type="Proteomes" id="UP001219933">
    <property type="component" value="Chromosome 1"/>
</dbReference>
<dbReference type="PROSITE" id="PS00292">
    <property type="entry name" value="CYCLINS"/>
    <property type="match status" value="1"/>
</dbReference>
<sequence length="472" mass="53251">MSAQSMLPNHRHSFYGWHRSNSLKLSGITRRASQRVSTIGHMGPMNMQNASQPTPPVNGSRRSSLMVFNGLQQQPQPQRNPANILFETEYQEDTLEHMRHMEKQTMPTVELMDVQPELHWFMRPYLVDFLIEIHQTFRLRPETLYLTMNIVDRYVSKRIVYKRHYQLVGCAALLTAAKFEDSKDRVPTVQELSQMCCNAYDASAFTQMEGHVLSTIDWSIGHPTAEAWLRYEYATAPPANLITHSVARFLLEITLFHRDFVSTLPSALAAGAMMLARYMCQDPNPANPTPHARASSTAHHIHTFVAEHINDISLILIKKYSHNCFGNASSFVLDWFRKQAEMSRADHMCNARVRQDVFSSDDEGESVRSNSPALSIFSTPSRSITRDEDEDDSLPVTPLSLNINMNGDSSTGSVSRPPLPSGLSAKRTSQAYPYEVNKPSVVSLWGTNHLKPVAKHPKVPQSDMDVEMSHGG</sequence>